<dbReference type="PANTHER" id="PTHR22901">
    <property type="entry name" value="SIALATE O-ACETYLESTERASE"/>
    <property type="match status" value="1"/>
</dbReference>
<feature type="chain" id="PRO_5018228095" evidence="2">
    <location>
        <begin position="24"/>
        <end position="663"/>
    </location>
</feature>
<evidence type="ECO:0000313" key="5">
    <source>
        <dbReference type="Proteomes" id="UP000279089"/>
    </source>
</evidence>
<dbReference type="InterPro" id="IPR036514">
    <property type="entry name" value="SGNH_hydro_sf"/>
</dbReference>
<sequence>MKLIPQIIIVWLYCLLSAADAHAQPRLPNIFGDSMVLQRDVPIRIWGTASPGEQVTVSLHHQKKSARAGENGNWQVTLAPEKAGGPYNLAVTGKKTIILAGVLLGDIWFCSGQSNMEFPVKGWSGVLDADEVVSQALHPQIRLYTVPGNVAALPSLESNEANWRTCSPASIPSFSAVAYFFGRRLQQELNVPIGLINSSWGGTQIESWISYAALKQDSHYKTLMQTIPERSMEQLTAARKQKEDEYRRQLQKNQPDVADSAMWRSAEYDHSKWPAMRLPALWEKLPSLSRLDGVVWFRKTIFIREEDAGLPAVLQLGKIDDNDQTFLNGLPIGTGVGWNVDRRYTAGAGQLKAGKNVIAVRVEDTGGGGGIWGDSSELFMTVNGHQYSLAGDWAYSVQEVMHNKNGIGPNDYPSVLYNGMVHPFGRLNIKGVIWYQGEANANTGYEYRYALPLLINDWRNLFKNGEMPLYFVQLTSFNANNGNSNNGSAWAEIRESQAAALRVSHTGMAVTIDVGDAKDIHPRNKKDVGERLAALALRDTYGKMVMASGPVYQSSVTEGDRVRIFFSSMGAGLAIQSGSTVLSGFEIAGDDRTFYPAEAFIDGAQVTVRCSQVAKPVAVRYAWADDAGNANLCNKEGWPARPFRTDSWPGITVNNRYNGPQQQ</sequence>
<evidence type="ECO:0000259" key="3">
    <source>
        <dbReference type="Pfam" id="PF03629"/>
    </source>
</evidence>
<dbReference type="InterPro" id="IPR039329">
    <property type="entry name" value="SIAE"/>
</dbReference>
<dbReference type="Gene3D" id="2.60.40.10">
    <property type="entry name" value="Immunoglobulins"/>
    <property type="match status" value="1"/>
</dbReference>
<gene>
    <name evidence="4" type="ORF">EG028_11265</name>
</gene>
<dbReference type="EMBL" id="RMBX01000005">
    <property type="protein sequence ID" value="RPD41249.1"/>
    <property type="molecule type" value="Genomic_DNA"/>
</dbReference>
<protein>
    <submittedName>
        <fullName evidence="4">Sialate O-acetylesterase</fullName>
    </submittedName>
</protein>
<dbReference type="InterPro" id="IPR008979">
    <property type="entry name" value="Galactose-bd-like_sf"/>
</dbReference>
<reference evidence="5" key="1">
    <citation type="submission" date="2018-11" db="EMBL/GenBank/DDBJ databases">
        <title>Chitinophaga lutea sp.nov., isolate from arsenic contaminated soil.</title>
        <authorList>
            <person name="Zong Y."/>
        </authorList>
    </citation>
    <scope>NUCLEOTIDE SEQUENCE [LARGE SCALE GENOMIC DNA]</scope>
    <source>
        <strain evidence="5">YLT18</strain>
    </source>
</reference>
<comment type="caution">
    <text evidence="4">The sequence shown here is derived from an EMBL/GenBank/DDBJ whole genome shotgun (WGS) entry which is preliminary data.</text>
</comment>
<dbReference type="AlphaFoldDB" id="A0A3N4MNM2"/>
<dbReference type="GO" id="GO:0005975">
    <property type="term" value="P:carbohydrate metabolic process"/>
    <property type="evidence" value="ECO:0007669"/>
    <property type="project" value="TreeGrafter"/>
</dbReference>
<dbReference type="GO" id="GO:0001681">
    <property type="term" value="F:sialate O-acetylesterase activity"/>
    <property type="evidence" value="ECO:0007669"/>
    <property type="project" value="InterPro"/>
</dbReference>
<dbReference type="SUPFAM" id="SSF52266">
    <property type="entry name" value="SGNH hydrolase"/>
    <property type="match status" value="1"/>
</dbReference>
<dbReference type="PANTHER" id="PTHR22901:SF0">
    <property type="entry name" value="SIALATE O-ACETYLESTERASE"/>
    <property type="match status" value="1"/>
</dbReference>
<dbReference type="Pfam" id="PF03629">
    <property type="entry name" value="SASA"/>
    <property type="match status" value="2"/>
</dbReference>
<dbReference type="InterPro" id="IPR005181">
    <property type="entry name" value="SASA"/>
</dbReference>
<keyword evidence="5" id="KW-1185">Reference proteome</keyword>
<dbReference type="RefSeq" id="WP_120516449.1">
    <property type="nucleotide sequence ID" value="NZ_RMBX01000005.1"/>
</dbReference>
<feature type="domain" description="Sialate O-acetylesterase" evidence="3">
    <location>
        <begin position="428"/>
        <end position="535"/>
    </location>
</feature>
<dbReference type="Gene3D" id="3.40.50.1110">
    <property type="entry name" value="SGNH hydrolase"/>
    <property type="match status" value="2"/>
</dbReference>
<name>A0A3N4MNM2_9BACT</name>
<evidence type="ECO:0000256" key="1">
    <source>
        <dbReference type="ARBA" id="ARBA00022801"/>
    </source>
</evidence>
<dbReference type="InterPro" id="IPR013783">
    <property type="entry name" value="Ig-like_fold"/>
</dbReference>
<keyword evidence="2" id="KW-0732">Signal</keyword>
<evidence type="ECO:0000256" key="2">
    <source>
        <dbReference type="SAM" id="SignalP"/>
    </source>
</evidence>
<organism evidence="4 5">
    <name type="scientific">Chitinophaga barathri</name>
    <dbReference type="NCBI Taxonomy" id="1647451"/>
    <lineage>
        <taxon>Bacteria</taxon>
        <taxon>Pseudomonadati</taxon>
        <taxon>Bacteroidota</taxon>
        <taxon>Chitinophagia</taxon>
        <taxon>Chitinophagales</taxon>
        <taxon>Chitinophagaceae</taxon>
        <taxon>Chitinophaga</taxon>
    </lineage>
</organism>
<dbReference type="Proteomes" id="UP000279089">
    <property type="component" value="Unassembled WGS sequence"/>
</dbReference>
<feature type="signal peptide" evidence="2">
    <location>
        <begin position="1"/>
        <end position="23"/>
    </location>
</feature>
<evidence type="ECO:0000313" key="4">
    <source>
        <dbReference type="EMBL" id="RPD41249.1"/>
    </source>
</evidence>
<dbReference type="SUPFAM" id="SSF49785">
    <property type="entry name" value="Galactose-binding domain-like"/>
    <property type="match status" value="1"/>
</dbReference>
<accession>A0A3N4MNM2</accession>
<dbReference type="OrthoDB" id="9816001at2"/>
<feature type="domain" description="Sialate O-acetylesterase" evidence="3">
    <location>
        <begin position="106"/>
        <end position="230"/>
    </location>
</feature>
<proteinExistence type="predicted"/>
<keyword evidence="1" id="KW-0378">Hydrolase</keyword>